<dbReference type="InterPro" id="IPR008979">
    <property type="entry name" value="Galactose-bd-like_sf"/>
</dbReference>
<evidence type="ECO:0000259" key="5">
    <source>
        <dbReference type="PROSITE" id="PS51175"/>
    </source>
</evidence>
<dbReference type="AlphaFoldDB" id="A0A1M5G9Q3"/>
<dbReference type="Gene3D" id="3.40.50.1820">
    <property type="entry name" value="alpha/beta hydrolase"/>
    <property type="match status" value="1"/>
</dbReference>
<feature type="compositionally biased region" description="Polar residues" evidence="3">
    <location>
        <begin position="437"/>
        <end position="450"/>
    </location>
</feature>
<dbReference type="PROSITE" id="PS51175">
    <property type="entry name" value="CBM6"/>
    <property type="match status" value="3"/>
</dbReference>
<feature type="domain" description="CBM6" evidence="5">
    <location>
        <begin position="289"/>
        <end position="412"/>
    </location>
</feature>
<keyword evidence="7" id="KW-1185">Reference proteome</keyword>
<dbReference type="InterPro" id="IPR005084">
    <property type="entry name" value="CBM6"/>
</dbReference>
<reference evidence="6 7" key="1">
    <citation type="submission" date="2016-11" db="EMBL/GenBank/DDBJ databases">
        <authorList>
            <person name="Jaros S."/>
            <person name="Januszkiewicz K."/>
            <person name="Wedrychowicz H."/>
        </authorList>
    </citation>
    <scope>NUCLEOTIDE SEQUENCE [LARGE SCALE GENOMIC DNA]</scope>
    <source>
        <strain evidence="6 7">DSM 18119</strain>
    </source>
</reference>
<dbReference type="SUPFAM" id="SSF53474">
    <property type="entry name" value="alpha/beta-Hydrolases"/>
    <property type="match status" value="1"/>
</dbReference>
<name>A0A1M5G9Q3_9BACT</name>
<dbReference type="InterPro" id="IPR050955">
    <property type="entry name" value="Plant_Biomass_Hydrol_Est"/>
</dbReference>
<feature type="domain" description="CBM6" evidence="5">
    <location>
        <begin position="432"/>
        <end position="553"/>
    </location>
</feature>
<accession>A0A1M5G9Q3</accession>
<dbReference type="Proteomes" id="UP000184048">
    <property type="component" value="Unassembled WGS sequence"/>
</dbReference>
<dbReference type="Pfam" id="PF03422">
    <property type="entry name" value="CBM_6"/>
    <property type="match status" value="3"/>
</dbReference>
<sequence length="689" mass="73125">MKHLRMSLLQRIVTTLSVLFFAIAANAQVQTPKYVSINGNSGGYFEYLPSGYNNYTTYPLIVFVHGIGELGSGQPGDLDKIINCWTALPRLIANGGFPTSFNVGGTQKGFIVISPQFKGWPSGSDINDVINYAVNNYRVDQSRIYVTGLSMGGGATWDFGAAFPTRAAAIVPICGATYPDQSKAQSIANAKLPVWALHNDFDGTVQSSYTKDWVTNITNAGGNARKTIFPDYGHDAWTKSYNPSYRENNMNVYEWMLQYTKGGSAPAPAPAPSPSPIPVPTVSTVALPGKVEAENWSNMSGVQRETTSDAGGGQDVGYIDPNDWMDYSVSVATAGTYTVNFRVASLASNSQLQLKKSDGTVLATVNVPYTGGYQSWQTVSATVNLGSGTQTLRIQSTSPSGVGFNINWFEFVTATSVAPSPVPTATTTNLPGRVESENYSSMSGVMTETTSDATGGKNVGYIDNGDWMDYSVNASAAGTYTVNLRVASPYSGAQLQLKNSSGSVLATVNIPNTGGFQNWQSVSASINIPAGTQTLRVQSTSGVGWNINYMDFSSGGTTTSGSTSTSGTGSRIEAENWSNMSGVQTENTSDAGGGKDVGWIDNGDWMDYNVSVSSAGSYTLNFRVSSIYSGSQFQVKNSSGAVLATVNVPLTGGYQTFQTVSANVNLNAGSQTIRIQSSASLGFNFNWFE</sequence>
<dbReference type="SUPFAM" id="SSF49785">
    <property type="entry name" value="Galactose-binding domain-like"/>
    <property type="match status" value="3"/>
</dbReference>
<dbReference type="SMART" id="SM00606">
    <property type="entry name" value="CBD_IV"/>
    <property type="match status" value="3"/>
</dbReference>
<evidence type="ECO:0000256" key="4">
    <source>
        <dbReference type="SAM" id="SignalP"/>
    </source>
</evidence>
<feature type="non-terminal residue" evidence="6">
    <location>
        <position position="689"/>
    </location>
</feature>
<dbReference type="InterPro" id="IPR006584">
    <property type="entry name" value="Cellulose-bd_IV"/>
</dbReference>
<proteinExistence type="predicted"/>
<dbReference type="RefSeq" id="WP_139256524.1">
    <property type="nucleotide sequence ID" value="NZ_FQUU01000028.1"/>
</dbReference>
<feature type="chain" id="PRO_5012386654" evidence="4">
    <location>
        <begin position="28"/>
        <end position="689"/>
    </location>
</feature>
<evidence type="ECO:0000313" key="6">
    <source>
        <dbReference type="EMBL" id="SHG00408.1"/>
    </source>
</evidence>
<keyword evidence="1 4" id="KW-0732">Signal</keyword>
<evidence type="ECO:0000256" key="1">
    <source>
        <dbReference type="ARBA" id="ARBA00022729"/>
    </source>
</evidence>
<dbReference type="InterPro" id="IPR003140">
    <property type="entry name" value="PLipase/COase/thioEstase"/>
</dbReference>
<evidence type="ECO:0000313" key="7">
    <source>
        <dbReference type="Proteomes" id="UP000184048"/>
    </source>
</evidence>
<dbReference type="PANTHER" id="PTHR43037">
    <property type="entry name" value="UNNAMED PRODUCT-RELATED"/>
    <property type="match status" value="1"/>
</dbReference>
<feature type="region of interest" description="Disordered" evidence="3">
    <location>
        <begin position="423"/>
        <end position="450"/>
    </location>
</feature>
<dbReference type="OrthoDB" id="9770043at2"/>
<organism evidence="6 7">
    <name type="scientific">Flavisolibacter ginsengisoli DSM 18119</name>
    <dbReference type="NCBI Taxonomy" id="1121884"/>
    <lineage>
        <taxon>Bacteria</taxon>
        <taxon>Pseudomonadati</taxon>
        <taxon>Bacteroidota</taxon>
        <taxon>Chitinophagia</taxon>
        <taxon>Chitinophagales</taxon>
        <taxon>Chitinophagaceae</taxon>
        <taxon>Flavisolibacter</taxon>
    </lineage>
</organism>
<feature type="domain" description="CBM6" evidence="5">
    <location>
        <begin position="570"/>
        <end position="689"/>
    </location>
</feature>
<dbReference type="PANTHER" id="PTHR43037:SF5">
    <property type="entry name" value="FERULOYL ESTERASE"/>
    <property type="match status" value="1"/>
</dbReference>
<dbReference type="Gene3D" id="2.60.120.260">
    <property type="entry name" value="Galactose-binding domain-like"/>
    <property type="match status" value="3"/>
</dbReference>
<evidence type="ECO:0000256" key="2">
    <source>
        <dbReference type="ARBA" id="ARBA00022801"/>
    </source>
</evidence>
<dbReference type="InterPro" id="IPR029058">
    <property type="entry name" value="AB_hydrolase_fold"/>
</dbReference>
<dbReference type="STRING" id="1121884.SAMN02745131_04092"/>
<feature type="signal peptide" evidence="4">
    <location>
        <begin position="1"/>
        <end position="27"/>
    </location>
</feature>
<gene>
    <name evidence="6" type="ORF">SAMN02745131_04092</name>
</gene>
<dbReference type="GO" id="GO:0030246">
    <property type="term" value="F:carbohydrate binding"/>
    <property type="evidence" value="ECO:0007669"/>
    <property type="project" value="InterPro"/>
</dbReference>
<dbReference type="Pfam" id="PF02230">
    <property type="entry name" value="Abhydrolase_2"/>
    <property type="match status" value="1"/>
</dbReference>
<protein>
    <submittedName>
        <fullName evidence="6">Alpha/beta hydrolase family protein</fullName>
    </submittedName>
</protein>
<dbReference type="EMBL" id="FQUU01000028">
    <property type="protein sequence ID" value="SHG00408.1"/>
    <property type="molecule type" value="Genomic_DNA"/>
</dbReference>
<dbReference type="GO" id="GO:0016787">
    <property type="term" value="F:hydrolase activity"/>
    <property type="evidence" value="ECO:0007669"/>
    <property type="project" value="UniProtKB-KW"/>
</dbReference>
<dbReference type="CDD" id="cd04080">
    <property type="entry name" value="CBM6_cellulase-like"/>
    <property type="match status" value="3"/>
</dbReference>
<evidence type="ECO:0000256" key="3">
    <source>
        <dbReference type="SAM" id="MobiDB-lite"/>
    </source>
</evidence>
<keyword evidence="2 6" id="KW-0378">Hydrolase</keyword>